<sequence>MAQALQDVEGLQDEDDKESEERQDKHEAVQMVRIATWAAARCACGIWMHKALDKGFSAGEARLHQRVPHRGICNGNGPRTGASQEAACKSFGTQHQQTPGQPFRSV</sequence>
<evidence type="ECO:0000256" key="1">
    <source>
        <dbReference type="SAM" id="MobiDB-lite"/>
    </source>
</evidence>
<dbReference type="AlphaFoldDB" id="A0AA36IB85"/>
<feature type="region of interest" description="Disordered" evidence="1">
    <location>
        <begin position="68"/>
        <end position="106"/>
    </location>
</feature>
<feature type="compositionally biased region" description="Polar residues" evidence="1">
    <location>
        <begin position="91"/>
        <end position="100"/>
    </location>
</feature>
<reference evidence="2" key="1">
    <citation type="submission" date="2023-08" db="EMBL/GenBank/DDBJ databases">
        <authorList>
            <person name="Chen Y."/>
            <person name="Shah S."/>
            <person name="Dougan E. K."/>
            <person name="Thang M."/>
            <person name="Chan C."/>
        </authorList>
    </citation>
    <scope>NUCLEOTIDE SEQUENCE</scope>
</reference>
<dbReference type="EMBL" id="CAUJNA010001084">
    <property type="protein sequence ID" value="CAJ1384112.1"/>
    <property type="molecule type" value="Genomic_DNA"/>
</dbReference>
<name>A0AA36IB85_9DINO</name>
<keyword evidence="3" id="KW-1185">Reference proteome</keyword>
<evidence type="ECO:0000313" key="3">
    <source>
        <dbReference type="Proteomes" id="UP001178507"/>
    </source>
</evidence>
<evidence type="ECO:0000313" key="2">
    <source>
        <dbReference type="EMBL" id="CAJ1384112.1"/>
    </source>
</evidence>
<organism evidence="2 3">
    <name type="scientific">Effrenium voratum</name>
    <dbReference type="NCBI Taxonomy" id="2562239"/>
    <lineage>
        <taxon>Eukaryota</taxon>
        <taxon>Sar</taxon>
        <taxon>Alveolata</taxon>
        <taxon>Dinophyceae</taxon>
        <taxon>Suessiales</taxon>
        <taxon>Symbiodiniaceae</taxon>
        <taxon>Effrenium</taxon>
    </lineage>
</organism>
<proteinExistence type="predicted"/>
<gene>
    <name evidence="2" type="ORF">EVOR1521_LOCUS11036</name>
</gene>
<feature type="compositionally biased region" description="Basic and acidic residues" evidence="1">
    <location>
        <begin position="19"/>
        <end position="28"/>
    </location>
</feature>
<feature type="region of interest" description="Disordered" evidence="1">
    <location>
        <begin position="1"/>
        <end position="28"/>
    </location>
</feature>
<comment type="caution">
    <text evidence="2">The sequence shown here is derived from an EMBL/GenBank/DDBJ whole genome shotgun (WGS) entry which is preliminary data.</text>
</comment>
<dbReference type="Proteomes" id="UP001178507">
    <property type="component" value="Unassembled WGS sequence"/>
</dbReference>
<protein>
    <submittedName>
        <fullName evidence="2">Uncharacterized protein</fullName>
    </submittedName>
</protein>
<accession>A0AA36IB85</accession>